<feature type="transmembrane region" description="Helical" evidence="1">
    <location>
        <begin position="26"/>
        <end position="46"/>
    </location>
</feature>
<proteinExistence type="predicted"/>
<keyword evidence="1" id="KW-1133">Transmembrane helix</keyword>
<evidence type="ECO:0000256" key="1">
    <source>
        <dbReference type="SAM" id="Phobius"/>
    </source>
</evidence>
<reference evidence="2" key="1">
    <citation type="journal article" date="2014" name="Front. Microbiol.">
        <title>High frequency of phylogenetically diverse reductive dehalogenase-homologous genes in deep subseafloor sedimentary metagenomes.</title>
        <authorList>
            <person name="Kawai M."/>
            <person name="Futagami T."/>
            <person name="Toyoda A."/>
            <person name="Takaki Y."/>
            <person name="Nishi S."/>
            <person name="Hori S."/>
            <person name="Arai W."/>
            <person name="Tsubouchi T."/>
            <person name="Morono Y."/>
            <person name="Uchiyama I."/>
            <person name="Ito T."/>
            <person name="Fujiyama A."/>
            <person name="Inagaki F."/>
            <person name="Takami H."/>
        </authorList>
    </citation>
    <scope>NUCLEOTIDE SEQUENCE</scope>
    <source>
        <strain evidence="2">Expedition CK06-06</strain>
    </source>
</reference>
<feature type="non-terminal residue" evidence="2">
    <location>
        <position position="99"/>
    </location>
</feature>
<accession>X1II11</accession>
<protein>
    <submittedName>
        <fullName evidence="2">Uncharacterized protein</fullName>
    </submittedName>
</protein>
<gene>
    <name evidence="2" type="ORF">S03H2_64777</name>
</gene>
<dbReference type="AlphaFoldDB" id="X1II11"/>
<keyword evidence="1" id="KW-0812">Transmembrane</keyword>
<name>X1II11_9ZZZZ</name>
<sequence>MRKKVKKLGSEILAARTGTEGDKKGLVLVAVLWVVAVLMIIVATAGQTSRLDTKVCRLVRTEQLRCKWSCRAGIETAIGVLNEDFREGDSLTDLWSDNE</sequence>
<comment type="caution">
    <text evidence="2">The sequence shown here is derived from an EMBL/GenBank/DDBJ whole genome shotgun (WGS) entry which is preliminary data.</text>
</comment>
<organism evidence="2">
    <name type="scientific">marine sediment metagenome</name>
    <dbReference type="NCBI Taxonomy" id="412755"/>
    <lineage>
        <taxon>unclassified sequences</taxon>
        <taxon>metagenomes</taxon>
        <taxon>ecological metagenomes</taxon>
    </lineage>
</organism>
<evidence type="ECO:0000313" key="2">
    <source>
        <dbReference type="EMBL" id="GAH81352.1"/>
    </source>
</evidence>
<keyword evidence="1" id="KW-0472">Membrane</keyword>
<dbReference type="EMBL" id="BARU01042115">
    <property type="protein sequence ID" value="GAH81352.1"/>
    <property type="molecule type" value="Genomic_DNA"/>
</dbReference>